<organism evidence="1 2">
    <name type="scientific">Auriscalpium vulgare</name>
    <dbReference type="NCBI Taxonomy" id="40419"/>
    <lineage>
        <taxon>Eukaryota</taxon>
        <taxon>Fungi</taxon>
        <taxon>Dikarya</taxon>
        <taxon>Basidiomycota</taxon>
        <taxon>Agaricomycotina</taxon>
        <taxon>Agaricomycetes</taxon>
        <taxon>Russulales</taxon>
        <taxon>Auriscalpiaceae</taxon>
        <taxon>Auriscalpium</taxon>
    </lineage>
</organism>
<sequence>MHRKYVHFIYAFPKSAHKKQALAIPRRCVGVDGPCSPSHWQVTSSPRACREKRPGTKGTQCILACKTPSGGVDIINKDGLHGLRARDFRRPRAQPAGSVPQRQPRAALLPHPHAGAVAGPRLEGKRARLVVTSSSNLFSSASTHW</sequence>
<protein>
    <submittedName>
        <fullName evidence="1">Uncharacterized protein</fullName>
    </submittedName>
</protein>
<reference evidence="1" key="1">
    <citation type="submission" date="2021-02" db="EMBL/GenBank/DDBJ databases">
        <authorList>
            <consortium name="DOE Joint Genome Institute"/>
            <person name="Ahrendt S."/>
            <person name="Looney B.P."/>
            <person name="Miyauchi S."/>
            <person name="Morin E."/>
            <person name="Drula E."/>
            <person name="Courty P.E."/>
            <person name="Chicoki N."/>
            <person name="Fauchery L."/>
            <person name="Kohler A."/>
            <person name="Kuo A."/>
            <person name="Labutti K."/>
            <person name="Pangilinan J."/>
            <person name="Lipzen A."/>
            <person name="Riley R."/>
            <person name="Andreopoulos W."/>
            <person name="He G."/>
            <person name="Johnson J."/>
            <person name="Barry K.W."/>
            <person name="Grigoriev I.V."/>
            <person name="Nagy L."/>
            <person name="Hibbett D."/>
            <person name="Henrissat B."/>
            <person name="Matheny P.B."/>
            <person name="Labbe J."/>
            <person name="Martin F."/>
        </authorList>
    </citation>
    <scope>NUCLEOTIDE SEQUENCE</scope>
    <source>
        <strain evidence="1">FP105234-sp</strain>
    </source>
</reference>
<reference evidence="1" key="2">
    <citation type="journal article" date="2022" name="New Phytol.">
        <title>Evolutionary transition to the ectomycorrhizal habit in the genomes of a hyperdiverse lineage of mushroom-forming fungi.</title>
        <authorList>
            <person name="Looney B."/>
            <person name="Miyauchi S."/>
            <person name="Morin E."/>
            <person name="Drula E."/>
            <person name="Courty P.E."/>
            <person name="Kohler A."/>
            <person name="Kuo A."/>
            <person name="LaButti K."/>
            <person name="Pangilinan J."/>
            <person name="Lipzen A."/>
            <person name="Riley R."/>
            <person name="Andreopoulos W."/>
            <person name="He G."/>
            <person name="Johnson J."/>
            <person name="Nolan M."/>
            <person name="Tritt A."/>
            <person name="Barry K.W."/>
            <person name="Grigoriev I.V."/>
            <person name="Nagy L.G."/>
            <person name="Hibbett D."/>
            <person name="Henrissat B."/>
            <person name="Matheny P.B."/>
            <person name="Labbe J."/>
            <person name="Martin F.M."/>
        </authorList>
    </citation>
    <scope>NUCLEOTIDE SEQUENCE</scope>
    <source>
        <strain evidence="1">FP105234-sp</strain>
    </source>
</reference>
<accession>A0ACB8RR44</accession>
<evidence type="ECO:0000313" key="1">
    <source>
        <dbReference type="EMBL" id="KAI0046639.1"/>
    </source>
</evidence>
<keyword evidence="2" id="KW-1185">Reference proteome</keyword>
<name>A0ACB8RR44_9AGAM</name>
<proteinExistence type="predicted"/>
<dbReference type="EMBL" id="MU275920">
    <property type="protein sequence ID" value="KAI0046639.1"/>
    <property type="molecule type" value="Genomic_DNA"/>
</dbReference>
<gene>
    <name evidence="1" type="ORF">FA95DRAFT_1559866</name>
</gene>
<comment type="caution">
    <text evidence="1">The sequence shown here is derived from an EMBL/GenBank/DDBJ whole genome shotgun (WGS) entry which is preliminary data.</text>
</comment>
<evidence type="ECO:0000313" key="2">
    <source>
        <dbReference type="Proteomes" id="UP000814033"/>
    </source>
</evidence>
<dbReference type="Proteomes" id="UP000814033">
    <property type="component" value="Unassembled WGS sequence"/>
</dbReference>